<dbReference type="PROSITE" id="PS51257">
    <property type="entry name" value="PROKAR_LIPOPROTEIN"/>
    <property type="match status" value="1"/>
</dbReference>
<evidence type="ECO:0008006" key="4">
    <source>
        <dbReference type="Google" id="ProtNLM"/>
    </source>
</evidence>
<evidence type="ECO:0000313" key="2">
    <source>
        <dbReference type="EMBL" id="QCZ36875.1"/>
    </source>
</evidence>
<organism evidence="2 3">
    <name type="scientific">Mycoplasma nasistruthionis</name>
    <dbReference type="NCBI Taxonomy" id="353852"/>
    <lineage>
        <taxon>Bacteria</taxon>
        <taxon>Bacillati</taxon>
        <taxon>Mycoplasmatota</taxon>
        <taxon>Mollicutes</taxon>
        <taxon>Mycoplasmataceae</taxon>
        <taxon>Mycoplasma</taxon>
    </lineage>
</organism>
<dbReference type="InterPro" id="IPR054783">
    <property type="entry name" value="P60-like"/>
</dbReference>
<evidence type="ECO:0000313" key="3">
    <source>
        <dbReference type="Proteomes" id="UP000305457"/>
    </source>
</evidence>
<reference evidence="2 3" key="1">
    <citation type="submission" date="2019-06" db="EMBL/GenBank/DDBJ databases">
        <title>Mycoplasma sp. 2F1A isolated from ostrich.</title>
        <authorList>
            <person name="Spergser J."/>
        </authorList>
    </citation>
    <scope>NUCLEOTIDE SEQUENCE [LARGE SCALE GENOMIC DNA]</scope>
    <source>
        <strain evidence="2 3">2F1A</strain>
    </source>
</reference>
<dbReference type="AlphaFoldDB" id="A0A5B7XWJ6"/>
<keyword evidence="1" id="KW-0732">Signal</keyword>
<protein>
    <recommendedName>
        <fullName evidence="4">P60-like lipoprotein</fullName>
    </recommendedName>
</protein>
<dbReference type="OrthoDB" id="395342at2"/>
<feature type="chain" id="PRO_5022828034" description="P60-like lipoprotein" evidence="1">
    <location>
        <begin position="23"/>
        <end position="409"/>
    </location>
</feature>
<name>A0A5B7XWJ6_9MOLU</name>
<accession>A0A5B7XWJ6</accession>
<evidence type="ECO:0000256" key="1">
    <source>
        <dbReference type="SAM" id="SignalP"/>
    </source>
</evidence>
<gene>
    <name evidence="2" type="ORF">FG904_02565</name>
</gene>
<proteinExistence type="predicted"/>
<feature type="signal peptide" evidence="1">
    <location>
        <begin position="1"/>
        <end position="22"/>
    </location>
</feature>
<dbReference type="EMBL" id="CP040825">
    <property type="protein sequence ID" value="QCZ36875.1"/>
    <property type="molecule type" value="Genomic_DNA"/>
</dbReference>
<dbReference type="NCBIfam" id="NF045835">
    <property type="entry name" value="P60_lipo"/>
    <property type="match status" value="1"/>
</dbReference>
<dbReference type="Proteomes" id="UP000305457">
    <property type="component" value="Chromosome"/>
</dbReference>
<dbReference type="RefSeq" id="WP_139592356.1">
    <property type="nucleotide sequence ID" value="NZ_CP040825.1"/>
</dbReference>
<sequence>MRKWFKFLTLAPVSVLPVSAIACGIVEDTEEKIKQDALFKNSEVSTIAQNLWLDSTLKALYNIETNLTDNEAFLNDAYQAYRSYLAKQYTDGSTGTLYLSTQLNKWQTEGIFTPEQLEVLKSLASTIYKTPLTKEQFTVLYNTEKTGVKLIVNKVLLVNKYFQINDKDQLLKTEASAFALYGDKFDLDDFNLISYVINKRLVQLWQYDSSNPVDIFSTAQTSISNVSDYISLIQNSNVAETIPTEALLINTNASYELTMGGYKGLQSDNLNNDYSVDTLLTKTNDDILIGFYNPITKQMVKVNSDGVVASAVPVSNNNANISVIYLSQIKPVGKKETVTENGTENTKTKLSFKETPYANNLNKLRLLAAVYDDALYKKAESTFVKLGYVLKVDIEDIKKQLENSEFVAK</sequence>
<dbReference type="KEGG" id="mnh:FG904_02565"/>